<accession>A0A0U1HX45</accession>
<evidence type="ECO:0000313" key="2">
    <source>
        <dbReference type="Proteomes" id="UP000042054"/>
    </source>
</evidence>
<name>A0A0U1HX45_YERRO</name>
<organism evidence="1 2">
    <name type="scientific">Yersinia rohdei</name>
    <dbReference type="NCBI Taxonomy" id="29485"/>
    <lineage>
        <taxon>Bacteria</taxon>
        <taxon>Pseudomonadati</taxon>
        <taxon>Pseudomonadota</taxon>
        <taxon>Gammaproteobacteria</taxon>
        <taxon>Enterobacterales</taxon>
        <taxon>Yersiniaceae</taxon>
        <taxon>Yersinia</taxon>
    </lineage>
</organism>
<gene>
    <name evidence="1" type="ORF">ERS008555_03555</name>
</gene>
<reference evidence="1 2" key="1">
    <citation type="submission" date="2015-03" db="EMBL/GenBank/DDBJ databases">
        <authorList>
            <person name="Murphy D."/>
        </authorList>
    </citation>
    <scope>NUCLEOTIDE SEQUENCE [LARGE SCALE GENOMIC DNA]</scope>
    <source>
        <strain evidence="1 2">68/02</strain>
    </source>
</reference>
<dbReference type="Proteomes" id="UP000042054">
    <property type="component" value="Unassembled WGS sequence"/>
</dbReference>
<dbReference type="AlphaFoldDB" id="A0A0U1HX45"/>
<protein>
    <submittedName>
        <fullName evidence="1">Uncharacterized protein</fullName>
    </submittedName>
</protein>
<dbReference type="EMBL" id="CTKE01000022">
    <property type="protein sequence ID" value="CQI96155.1"/>
    <property type="molecule type" value="Genomic_DNA"/>
</dbReference>
<dbReference type="RefSeq" id="WP_050535388.1">
    <property type="nucleotide sequence ID" value="NZ_CABIHQ010000011.1"/>
</dbReference>
<proteinExistence type="predicted"/>
<dbReference type="OrthoDB" id="6440730at2"/>
<evidence type="ECO:0000313" key="1">
    <source>
        <dbReference type="EMBL" id="CQI96155.1"/>
    </source>
</evidence>
<sequence length="342" mass="37897">MSSYGLEVFRLDGTSTILDNKTTVTKILRMGGKASSYGEWNTGVTIPVGYDYFLWMSNYAWLDYIVVSNGGKSQFTPNRHAYNQPYLDASRVLKVNSVNYNTGIPASYYGVYTWPRDTAQGNYGVQFFGANNISGINDISQFTCLLFKGEIDLYNGWLPSHINPAFTPDRVMCFFYTEDASKTISTNVAGSYSTPATVQSYKVFNVGGGESSTSLRTKVCIFGDGTLQRSNYGLEIYNANSTLVYNSGYDVLARPQMVSLYGLALGEKKSIAGVVRPMYASCNIGGLYTNNWMVEVWINSNGSQIGPAWGNAIYKAASFGPYTYFTENIPIMVLDATDYFRF</sequence>